<dbReference type="AlphaFoldDB" id="A0A0A0KDP3"/>
<accession>A0A0A0KDP3</accession>
<reference evidence="1 2" key="3">
    <citation type="journal article" date="2010" name="BMC Genomics">
        <title>Transcriptome sequencing and comparative analysis of cucumber flowers with different sex types.</title>
        <authorList>
            <person name="Guo S."/>
            <person name="Zheng Y."/>
            <person name="Joung J.G."/>
            <person name="Liu S."/>
            <person name="Zhang Z."/>
            <person name="Crasta O.R."/>
            <person name="Sobral B.W."/>
            <person name="Xu Y."/>
            <person name="Huang S."/>
            <person name="Fei Z."/>
        </authorList>
    </citation>
    <scope>NUCLEOTIDE SEQUENCE [LARGE SCALE GENOMIC DNA]</scope>
    <source>
        <strain evidence="2">cv. 9930</strain>
    </source>
</reference>
<evidence type="ECO:0000313" key="1">
    <source>
        <dbReference type="EMBL" id="KGN46954.1"/>
    </source>
</evidence>
<reference evidence="1 2" key="2">
    <citation type="journal article" date="2009" name="PLoS ONE">
        <title>An integrated genetic and cytogenetic map of the cucumber genome.</title>
        <authorList>
            <person name="Ren Y."/>
            <person name="Zhang Z."/>
            <person name="Liu J."/>
            <person name="Staub J.E."/>
            <person name="Han Y."/>
            <person name="Cheng Z."/>
            <person name="Li X."/>
            <person name="Lu J."/>
            <person name="Miao H."/>
            <person name="Kang H."/>
            <person name="Xie B."/>
            <person name="Gu X."/>
            <person name="Wang X."/>
            <person name="Du Y."/>
            <person name="Jin W."/>
            <person name="Huang S."/>
        </authorList>
    </citation>
    <scope>NUCLEOTIDE SEQUENCE [LARGE SCALE GENOMIC DNA]</scope>
    <source>
        <strain evidence="2">cv. 9930</strain>
    </source>
</reference>
<protein>
    <submittedName>
        <fullName evidence="1">Uncharacterized protein</fullName>
    </submittedName>
</protein>
<dbReference type="Gramene" id="KGN46954">
    <property type="protein sequence ID" value="KGN46954"/>
    <property type="gene ID" value="Csa_6G152890"/>
</dbReference>
<gene>
    <name evidence="1" type="ORF">Csa_6G152890</name>
</gene>
<sequence length="160" mass="18251">MNVEQDIQTQFRACFKSIDDIWSEIDHKDDQQNPHPQDYSIDVHQDSCQSPHAFGEMNSEASSSSSSSCSVKQQLCSGNANRSMVDLREIVLSLRLVKRIMMLQVSEICPGIAFQIIKCSPILLGNLVITIQMMRNVKRLKTDWVEPKNKKRIVDMVLLK</sequence>
<proteinExistence type="predicted"/>
<reference evidence="1 2" key="1">
    <citation type="journal article" date="2009" name="Nat. Genet.">
        <title>The genome of the cucumber, Cucumis sativus L.</title>
        <authorList>
            <person name="Huang S."/>
            <person name="Li R."/>
            <person name="Zhang Z."/>
            <person name="Li L."/>
            <person name="Gu X."/>
            <person name="Fan W."/>
            <person name="Lucas W.J."/>
            <person name="Wang X."/>
            <person name="Xie B."/>
            <person name="Ni P."/>
            <person name="Ren Y."/>
            <person name="Zhu H."/>
            <person name="Li J."/>
            <person name="Lin K."/>
            <person name="Jin W."/>
            <person name="Fei Z."/>
            <person name="Li G."/>
            <person name="Staub J."/>
            <person name="Kilian A."/>
            <person name="van der Vossen E.A."/>
            <person name="Wu Y."/>
            <person name="Guo J."/>
            <person name="He J."/>
            <person name="Jia Z."/>
            <person name="Ren Y."/>
            <person name="Tian G."/>
            <person name="Lu Y."/>
            <person name="Ruan J."/>
            <person name="Qian W."/>
            <person name="Wang M."/>
            <person name="Huang Q."/>
            <person name="Li B."/>
            <person name="Xuan Z."/>
            <person name="Cao J."/>
            <person name="Asan"/>
            <person name="Wu Z."/>
            <person name="Zhang J."/>
            <person name="Cai Q."/>
            <person name="Bai Y."/>
            <person name="Zhao B."/>
            <person name="Han Y."/>
            <person name="Li Y."/>
            <person name="Li X."/>
            <person name="Wang S."/>
            <person name="Shi Q."/>
            <person name="Liu S."/>
            <person name="Cho W.K."/>
            <person name="Kim J.Y."/>
            <person name="Xu Y."/>
            <person name="Heller-Uszynska K."/>
            <person name="Miao H."/>
            <person name="Cheng Z."/>
            <person name="Zhang S."/>
            <person name="Wu J."/>
            <person name="Yang Y."/>
            <person name="Kang H."/>
            <person name="Li M."/>
            <person name="Liang H."/>
            <person name="Ren X."/>
            <person name="Shi Z."/>
            <person name="Wen M."/>
            <person name="Jian M."/>
            <person name="Yang H."/>
            <person name="Zhang G."/>
            <person name="Yang Z."/>
            <person name="Chen R."/>
            <person name="Liu S."/>
            <person name="Li J."/>
            <person name="Ma L."/>
            <person name="Liu H."/>
            <person name="Zhou Y."/>
            <person name="Zhao J."/>
            <person name="Fang X."/>
            <person name="Li G."/>
            <person name="Fang L."/>
            <person name="Li Y."/>
            <person name="Liu D."/>
            <person name="Zheng H."/>
            <person name="Zhang Y."/>
            <person name="Qin N."/>
            <person name="Li Z."/>
            <person name="Yang G."/>
            <person name="Yang S."/>
            <person name="Bolund L."/>
            <person name="Kristiansen K."/>
            <person name="Zheng H."/>
            <person name="Li S."/>
            <person name="Zhang X."/>
            <person name="Yang H."/>
            <person name="Wang J."/>
            <person name="Sun R."/>
            <person name="Zhang B."/>
            <person name="Jiang S."/>
            <person name="Wang J."/>
            <person name="Du Y."/>
            <person name="Li S."/>
        </authorList>
    </citation>
    <scope>NUCLEOTIDE SEQUENCE [LARGE SCALE GENOMIC DNA]</scope>
    <source>
        <strain evidence="2">cv. 9930</strain>
    </source>
</reference>
<dbReference type="EMBL" id="CM002927">
    <property type="protein sequence ID" value="KGN46954.1"/>
    <property type="molecule type" value="Genomic_DNA"/>
</dbReference>
<dbReference type="Proteomes" id="UP000029981">
    <property type="component" value="Chromosome 6"/>
</dbReference>
<organism evidence="1 2">
    <name type="scientific">Cucumis sativus</name>
    <name type="common">Cucumber</name>
    <dbReference type="NCBI Taxonomy" id="3659"/>
    <lineage>
        <taxon>Eukaryota</taxon>
        <taxon>Viridiplantae</taxon>
        <taxon>Streptophyta</taxon>
        <taxon>Embryophyta</taxon>
        <taxon>Tracheophyta</taxon>
        <taxon>Spermatophyta</taxon>
        <taxon>Magnoliopsida</taxon>
        <taxon>eudicotyledons</taxon>
        <taxon>Gunneridae</taxon>
        <taxon>Pentapetalae</taxon>
        <taxon>rosids</taxon>
        <taxon>fabids</taxon>
        <taxon>Cucurbitales</taxon>
        <taxon>Cucurbitaceae</taxon>
        <taxon>Benincaseae</taxon>
        <taxon>Cucumis</taxon>
    </lineage>
</organism>
<keyword evidence="2" id="KW-1185">Reference proteome</keyword>
<evidence type="ECO:0000313" key="2">
    <source>
        <dbReference type="Proteomes" id="UP000029981"/>
    </source>
</evidence>
<name>A0A0A0KDP3_CUCSA</name>
<reference evidence="1 2" key="4">
    <citation type="journal article" date="2011" name="BMC Genomics">
        <title>RNA-Seq improves annotation of protein-coding genes in the cucumber genome.</title>
        <authorList>
            <person name="Li Z."/>
            <person name="Zhang Z."/>
            <person name="Yan P."/>
            <person name="Huang S."/>
            <person name="Fei Z."/>
            <person name="Lin K."/>
        </authorList>
    </citation>
    <scope>NUCLEOTIDE SEQUENCE [LARGE SCALE GENOMIC DNA]</scope>
    <source>
        <strain evidence="2">cv. 9930</strain>
    </source>
</reference>